<feature type="region of interest" description="Disordered" evidence="1">
    <location>
        <begin position="45"/>
        <end position="76"/>
    </location>
</feature>
<evidence type="ECO:0000313" key="2">
    <source>
        <dbReference type="EMBL" id="KHD78470.1"/>
    </source>
</evidence>
<feature type="compositionally biased region" description="Basic residues" evidence="1">
    <location>
        <begin position="59"/>
        <end position="71"/>
    </location>
</feature>
<proteinExistence type="predicted"/>
<gene>
    <name evidence="2" type="ORF">MB27_04405</name>
</gene>
<evidence type="ECO:0000313" key="3">
    <source>
        <dbReference type="Proteomes" id="UP000054537"/>
    </source>
</evidence>
<dbReference type="Proteomes" id="UP000054537">
    <property type="component" value="Unassembled WGS sequence"/>
</dbReference>
<dbReference type="AlphaFoldDB" id="A0A0A6UQQ2"/>
<feature type="compositionally biased region" description="Basic and acidic residues" evidence="1">
    <location>
        <begin position="46"/>
        <end position="58"/>
    </location>
</feature>
<evidence type="ECO:0000256" key="1">
    <source>
        <dbReference type="SAM" id="MobiDB-lite"/>
    </source>
</evidence>
<dbReference type="eggNOG" id="ENOG5033HR0">
    <property type="taxonomic scope" value="Bacteria"/>
</dbReference>
<dbReference type="EMBL" id="JRTT01000004">
    <property type="protein sequence ID" value="KHD78470.1"/>
    <property type="molecule type" value="Genomic_DNA"/>
</dbReference>
<dbReference type="OrthoDB" id="3381124at2"/>
<sequence>MAIAHMAVLSAALSALLILPCAATILLSGDPSGLRRLLTRKGRQQLRADNRERADTRHLAPRARRRVHRGPPSREERTWRRVDRSLRTWDPAPRLASLRTPPIEQLAYHLRRLDRQRRNGLATHSEVWLAAVMRGYDTRLQMACRCLDIPERLESLQGAERDLERQRVEALLEAAGLTLRC</sequence>
<keyword evidence="3" id="KW-1185">Reference proteome</keyword>
<name>A0A0A6UQQ2_ACTUT</name>
<organism evidence="2 3">
    <name type="scientific">Actinoplanes utahensis</name>
    <dbReference type="NCBI Taxonomy" id="1869"/>
    <lineage>
        <taxon>Bacteria</taxon>
        <taxon>Bacillati</taxon>
        <taxon>Actinomycetota</taxon>
        <taxon>Actinomycetes</taxon>
        <taxon>Micromonosporales</taxon>
        <taxon>Micromonosporaceae</taxon>
        <taxon>Actinoplanes</taxon>
    </lineage>
</organism>
<accession>A0A0A6UQQ2</accession>
<protein>
    <submittedName>
        <fullName evidence="2">Uncharacterized protein</fullName>
    </submittedName>
</protein>
<comment type="caution">
    <text evidence="2">The sequence shown here is derived from an EMBL/GenBank/DDBJ whole genome shotgun (WGS) entry which is preliminary data.</text>
</comment>
<reference evidence="2 3" key="1">
    <citation type="submission" date="2014-10" db="EMBL/GenBank/DDBJ databases">
        <title>Draft genome sequence of Actinoplanes utahensis NRRL 12052.</title>
        <authorList>
            <person name="Velasco-Bucheli B."/>
            <person name="del Cerro C."/>
            <person name="Hormigo D."/>
            <person name="Garcia J.L."/>
            <person name="Acebal C."/>
            <person name="Arroyo M."/>
            <person name="de la Mata I."/>
        </authorList>
    </citation>
    <scope>NUCLEOTIDE SEQUENCE [LARGE SCALE GENOMIC DNA]</scope>
    <source>
        <strain evidence="2 3">NRRL 12052</strain>
    </source>
</reference>